<feature type="domain" description="Fungal lipase-type" evidence="2">
    <location>
        <begin position="87"/>
        <end position="227"/>
    </location>
</feature>
<dbReference type="InterPro" id="IPR051218">
    <property type="entry name" value="Sec_MonoDiacylglyc_Lipase"/>
</dbReference>
<dbReference type="InterPro" id="IPR029058">
    <property type="entry name" value="AB_hydrolase_fold"/>
</dbReference>
<evidence type="ECO:0000313" key="3">
    <source>
        <dbReference type="EMBL" id="TNV76838.1"/>
    </source>
</evidence>
<dbReference type="PANTHER" id="PTHR45856">
    <property type="entry name" value="ALPHA/BETA-HYDROLASES SUPERFAMILY PROTEIN"/>
    <property type="match status" value="1"/>
</dbReference>
<evidence type="ECO:0000256" key="1">
    <source>
        <dbReference type="SAM" id="SignalP"/>
    </source>
</evidence>
<dbReference type="Pfam" id="PF01764">
    <property type="entry name" value="Lipase_3"/>
    <property type="match status" value="1"/>
</dbReference>
<dbReference type="SUPFAM" id="SSF53474">
    <property type="entry name" value="alpha/beta-Hydrolases"/>
    <property type="match status" value="1"/>
</dbReference>
<protein>
    <recommendedName>
        <fullName evidence="2">Fungal lipase-type domain-containing protein</fullName>
    </recommendedName>
</protein>
<feature type="signal peptide" evidence="1">
    <location>
        <begin position="1"/>
        <end position="16"/>
    </location>
</feature>
<keyword evidence="4" id="KW-1185">Reference proteome</keyword>
<proteinExistence type="predicted"/>
<comment type="caution">
    <text evidence="3">The sequence shown here is derived from an EMBL/GenBank/DDBJ whole genome shotgun (WGS) entry which is preliminary data.</text>
</comment>
<dbReference type="InterPro" id="IPR002921">
    <property type="entry name" value="Fungal_lipase-type"/>
</dbReference>
<dbReference type="AlphaFoldDB" id="A0A8J8NKG6"/>
<reference evidence="3" key="1">
    <citation type="submission" date="2019-06" db="EMBL/GenBank/DDBJ databases">
        <authorList>
            <person name="Zheng W."/>
        </authorList>
    </citation>
    <scope>NUCLEOTIDE SEQUENCE</scope>
    <source>
        <strain evidence="3">QDHG01</strain>
    </source>
</reference>
<dbReference type="OrthoDB" id="424277at2759"/>
<gene>
    <name evidence="3" type="ORF">FGO68_gene8733</name>
</gene>
<accession>A0A8J8NKG6</accession>
<name>A0A8J8NKG6_HALGN</name>
<dbReference type="GO" id="GO:0006629">
    <property type="term" value="P:lipid metabolic process"/>
    <property type="evidence" value="ECO:0007669"/>
    <property type="project" value="InterPro"/>
</dbReference>
<dbReference type="Gene3D" id="3.40.50.1820">
    <property type="entry name" value="alpha/beta hydrolase"/>
    <property type="match status" value="1"/>
</dbReference>
<dbReference type="Proteomes" id="UP000785679">
    <property type="component" value="Unassembled WGS sequence"/>
</dbReference>
<keyword evidence="1" id="KW-0732">Signal</keyword>
<evidence type="ECO:0000313" key="4">
    <source>
        <dbReference type="Proteomes" id="UP000785679"/>
    </source>
</evidence>
<dbReference type="EMBL" id="RRYP01012881">
    <property type="protein sequence ID" value="TNV76838.1"/>
    <property type="molecule type" value="Genomic_DNA"/>
</dbReference>
<organism evidence="3 4">
    <name type="scientific">Halteria grandinella</name>
    <dbReference type="NCBI Taxonomy" id="5974"/>
    <lineage>
        <taxon>Eukaryota</taxon>
        <taxon>Sar</taxon>
        <taxon>Alveolata</taxon>
        <taxon>Ciliophora</taxon>
        <taxon>Intramacronucleata</taxon>
        <taxon>Spirotrichea</taxon>
        <taxon>Stichotrichia</taxon>
        <taxon>Sporadotrichida</taxon>
        <taxon>Halteriidae</taxon>
        <taxon>Halteria</taxon>
    </lineage>
</organism>
<feature type="chain" id="PRO_5035151652" description="Fungal lipase-type domain-containing protein" evidence="1">
    <location>
        <begin position="17"/>
        <end position="324"/>
    </location>
</feature>
<dbReference type="CDD" id="cd00519">
    <property type="entry name" value="Lipase_3"/>
    <property type="match status" value="1"/>
</dbReference>
<evidence type="ECO:0000259" key="2">
    <source>
        <dbReference type="Pfam" id="PF01764"/>
    </source>
</evidence>
<dbReference type="PANTHER" id="PTHR45856:SF25">
    <property type="entry name" value="FUNGAL LIPASE-LIKE DOMAIN-CONTAINING PROTEIN"/>
    <property type="match status" value="1"/>
</dbReference>
<sequence length="324" mass="37218">MRTFLLFSVLFTLSQSASQTVSYELEVSKQAWRYSAAAYCVYEDLEKWDCGRACEETQGMLDVQMVRDADRDTFAYVGYDNSTGKIVIAFRGTNGAESTNWITNIKTDFDKYPNWLYPDAGVHSGFYTAYKGIADNLKQAVQRLRDKYDYPEIMVTGHSMGGALALLGVLDLRTDLSIPPENITFYTFGQPRVGGENFRDYVYFVIGQRYFRVIHEDDMVPHLPSIYFSFRHAGIEVWYTDQQDSEDYKICVNYPGRLESHDCSNQYSMPTGVDVHTRYMGVELSEMCKKTQAASAPTYRESIMNTAISYTIYIFKKFDSWGLF</sequence>